<dbReference type="AlphaFoldDB" id="A0AAD5U790"/>
<reference evidence="3" key="1">
    <citation type="submission" date="2020-05" db="EMBL/GenBank/DDBJ databases">
        <title>Phylogenomic resolution of chytrid fungi.</title>
        <authorList>
            <person name="Stajich J.E."/>
            <person name="Amses K."/>
            <person name="Simmons R."/>
            <person name="Seto K."/>
            <person name="Myers J."/>
            <person name="Bonds A."/>
            <person name="Quandt C.A."/>
            <person name="Barry K."/>
            <person name="Liu P."/>
            <person name="Grigoriev I."/>
            <person name="Longcore J.E."/>
            <person name="James T.Y."/>
        </authorList>
    </citation>
    <scope>NUCLEOTIDE SEQUENCE</scope>
    <source>
        <strain evidence="3">JEL0476</strain>
    </source>
</reference>
<dbReference type="EMBL" id="JADGJW010000020">
    <property type="protein sequence ID" value="KAJ3227226.1"/>
    <property type="molecule type" value="Genomic_DNA"/>
</dbReference>
<protein>
    <submittedName>
        <fullName evidence="3">Uncharacterized protein</fullName>
    </submittedName>
</protein>
<evidence type="ECO:0000256" key="2">
    <source>
        <dbReference type="SAM" id="MobiDB-lite"/>
    </source>
</evidence>
<proteinExistence type="predicted"/>
<name>A0AAD5U790_9FUNG</name>
<organism evidence="3 4">
    <name type="scientific">Clydaea vesicula</name>
    <dbReference type="NCBI Taxonomy" id="447962"/>
    <lineage>
        <taxon>Eukaryota</taxon>
        <taxon>Fungi</taxon>
        <taxon>Fungi incertae sedis</taxon>
        <taxon>Chytridiomycota</taxon>
        <taxon>Chytridiomycota incertae sedis</taxon>
        <taxon>Chytridiomycetes</taxon>
        <taxon>Lobulomycetales</taxon>
        <taxon>Lobulomycetaceae</taxon>
        <taxon>Clydaea</taxon>
    </lineage>
</organism>
<keyword evidence="1" id="KW-0175">Coiled coil</keyword>
<gene>
    <name evidence="3" type="ORF">HK099_002919</name>
</gene>
<feature type="region of interest" description="Disordered" evidence="2">
    <location>
        <begin position="1"/>
        <end position="27"/>
    </location>
</feature>
<accession>A0AAD5U790</accession>
<evidence type="ECO:0000313" key="3">
    <source>
        <dbReference type="EMBL" id="KAJ3227226.1"/>
    </source>
</evidence>
<feature type="coiled-coil region" evidence="1">
    <location>
        <begin position="129"/>
        <end position="163"/>
    </location>
</feature>
<sequence>MKQLSQQSVSQLATAMNGASSNRPVYENSSIGIDKETTLSRNSSLVNWNECKNIIPSKVSQILENKTDPLSERAKNNFDDTSKTSNLNVLVKTEKHNIVDTTKYPIKNNTLLKGENILLSKDSFGINLTAEQQEKKLKYESEMALLKEKKEELKNYLAAWKKESKSNFDNLSETMFAIKKAIGYPEKKKKDDSDKAFQFSGDDNKEKNNAEKEILIYDGSIRNKAEDFNIGVKVIQSISANEEVKRMAQSISIEKKEVDVNLNTQLDLNFDLNINFNTDSNASKNLNGKEIELGKMLLKAAETNGESLVAILGSNEDQNFATSFPFQKEQKKEEVECAKVVESISAYENSKSNIEIPDPKLSEKKFEMLPEVMKLSNVANELESELLKDFDYMFNF</sequence>
<evidence type="ECO:0000313" key="4">
    <source>
        <dbReference type="Proteomes" id="UP001211065"/>
    </source>
</evidence>
<keyword evidence="4" id="KW-1185">Reference proteome</keyword>
<evidence type="ECO:0000256" key="1">
    <source>
        <dbReference type="SAM" id="Coils"/>
    </source>
</evidence>
<dbReference type="Proteomes" id="UP001211065">
    <property type="component" value="Unassembled WGS sequence"/>
</dbReference>
<comment type="caution">
    <text evidence="3">The sequence shown here is derived from an EMBL/GenBank/DDBJ whole genome shotgun (WGS) entry which is preliminary data.</text>
</comment>